<dbReference type="WBParaSite" id="HPLM_0002161301-mRNA-1">
    <property type="protein sequence ID" value="HPLM_0002161301-mRNA-1"/>
    <property type="gene ID" value="HPLM_0002161301"/>
</dbReference>
<evidence type="ECO:0000313" key="2">
    <source>
        <dbReference type="Proteomes" id="UP000268014"/>
    </source>
</evidence>
<sequence length="68" mass="7716">MPLVGNMVLAWARLSDMRVPAILDAGSMISILPVGLLARTQEEAFDMEKLDCCQRNRWCRYTTHHAIV</sequence>
<reference evidence="1 2" key="2">
    <citation type="submission" date="2018-11" db="EMBL/GenBank/DDBJ databases">
        <authorList>
            <consortium name="Pathogen Informatics"/>
        </authorList>
    </citation>
    <scope>NUCLEOTIDE SEQUENCE [LARGE SCALE GENOMIC DNA]</scope>
    <source>
        <strain evidence="1 2">MHpl1</strain>
    </source>
</reference>
<accession>A0A0N4XB68</accession>
<dbReference type="Proteomes" id="UP000268014">
    <property type="component" value="Unassembled WGS sequence"/>
</dbReference>
<protein>
    <submittedName>
        <fullName evidence="3">Peptidase A2 domain-containing protein</fullName>
    </submittedName>
</protein>
<gene>
    <name evidence="1" type="ORF">HPLM_LOCUS21602</name>
</gene>
<dbReference type="EMBL" id="UZAF01023723">
    <property type="protein sequence ID" value="VDO91021.1"/>
    <property type="molecule type" value="Genomic_DNA"/>
</dbReference>
<proteinExistence type="predicted"/>
<evidence type="ECO:0000313" key="1">
    <source>
        <dbReference type="EMBL" id="VDO91021.1"/>
    </source>
</evidence>
<evidence type="ECO:0000313" key="3">
    <source>
        <dbReference type="WBParaSite" id="HPLM_0002161301-mRNA-1"/>
    </source>
</evidence>
<reference evidence="3" key="1">
    <citation type="submission" date="2017-02" db="UniProtKB">
        <authorList>
            <consortium name="WormBaseParasite"/>
        </authorList>
    </citation>
    <scope>IDENTIFICATION</scope>
</reference>
<organism evidence="3">
    <name type="scientific">Haemonchus placei</name>
    <name type="common">Barber's pole worm</name>
    <dbReference type="NCBI Taxonomy" id="6290"/>
    <lineage>
        <taxon>Eukaryota</taxon>
        <taxon>Metazoa</taxon>
        <taxon>Ecdysozoa</taxon>
        <taxon>Nematoda</taxon>
        <taxon>Chromadorea</taxon>
        <taxon>Rhabditida</taxon>
        <taxon>Rhabditina</taxon>
        <taxon>Rhabditomorpha</taxon>
        <taxon>Strongyloidea</taxon>
        <taxon>Trichostrongylidae</taxon>
        <taxon>Haemonchus</taxon>
    </lineage>
</organism>
<dbReference type="OrthoDB" id="5826524at2759"/>
<name>A0A0N4XB68_HAEPC</name>
<dbReference type="AlphaFoldDB" id="A0A0N4XB68"/>
<keyword evidence="2" id="KW-1185">Reference proteome</keyword>